<proteinExistence type="predicted"/>
<protein>
    <submittedName>
        <fullName evidence="1">Uncharacterized protein</fullName>
    </submittedName>
</protein>
<reference evidence="1" key="1">
    <citation type="submission" date="2014-09" db="EMBL/GenBank/DDBJ databases">
        <authorList>
            <person name="Magalhaes I.L.F."/>
            <person name="Oliveira U."/>
            <person name="Santos F.R."/>
            <person name="Vidigal T.H.D.A."/>
            <person name="Brescovit A.D."/>
            <person name="Santos A.J."/>
        </authorList>
    </citation>
    <scope>NUCLEOTIDE SEQUENCE</scope>
    <source>
        <tissue evidence="1">Shoot tissue taken approximately 20 cm above the soil surface</tissue>
    </source>
</reference>
<organism evidence="1">
    <name type="scientific">Arundo donax</name>
    <name type="common">Giant reed</name>
    <name type="synonym">Donax arundinaceus</name>
    <dbReference type="NCBI Taxonomy" id="35708"/>
    <lineage>
        <taxon>Eukaryota</taxon>
        <taxon>Viridiplantae</taxon>
        <taxon>Streptophyta</taxon>
        <taxon>Embryophyta</taxon>
        <taxon>Tracheophyta</taxon>
        <taxon>Spermatophyta</taxon>
        <taxon>Magnoliopsida</taxon>
        <taxon>Liliopsida</taxon>
        <taxon>Poales</taxon>
        <taxon>Poaceae</taxon>
        <taxon>PACMAD clade</taxon>
        <taxon>Arundinoideae</taxon>
        <taxon>Arundineae</taxon>
        <taxon>Arundo</taxon>
    </lineage>
</organism>
<evidence type="ECO:0000313" key="1">
    <source>
        <dbReference type="EMBL" id="JAE36835.1"/>
    </source>
</evidence>
<dbReference type="AlphaFoldDB" id="A0A0A9HI37"/>
<reference evidence="1" key="2">
    <citation type="journal article" date="2015" name="Data Brief">
        <title>Shoot transcriptome of the giant reed, Arundo donax.</title>
        <authorList>
            <person name="Barrero R.A."/>
            <person name="Guerrero F.D."/>
            <person name="Moolhuijzen P."/>
            <person name="Goolsby J.A."/>
            <person name="Tidwell J."/>
            <person name="Bellgard S.E."/>
            <person name="Bellgard M.I."/>
        </authorList>
    </citation>
    <scope>NUCLEOTIDE SEQUENCE</scope>
    <source>
        <tissue evidence="1">Shoot tissue taken approximately 20 cm above the soil surface</tissue>
    </source>
</reference>
<name>A0A0A9HI37_ARUDO</name>
<sequence>MGFYQFLACVFAFLHVFSLLFSISNWQFVFLFWRRELSCTAAVRLPAVELPARVRTLTKKIPLVFSVFLSLRGFSRSIA</sequence>
<accession>A0A0A9HI37</accession>
<dbReference type="EMBL" id="GBRH01161061">
    <property type="protein sequence ID" value="JAE36835.1"/>
    <property type="molecule type" value="Transcribed_RNA"/>
</dbReference>